<dbReference type="PROSITE" id="PS01186">
    <property type="entry name" value="EGF_2"/>
    <property type="match status" value="1"/>
</dbReference>
<dbReference type="PRINTS" id="PR00480">
    <property type="entry name" value="ASTACIN"/>
</dbReference>
<dbReference type="Proteomes" id="UP000492821">
    <property type="component" value="Unassembled WGS sequence"/>
</dbReference>
<dbReference type="WBParaSite" id="Pan_g1796.t1">
    <property type="protein sequence ID" value="Pan_g1796.t1"/>
    <property type="gene ID" value="Pan_g1796"/>
</dbReference>
<dbReference type="InterPro" id="IPR001506">
    <property type="entry name" value="Peptidase_M12A"/>
</dbReference>
<feature type="chain" id="PRO_5029032431" description="Metalloendopeptidase" evidence="10">
    <location>
        <begin position="21"/>
        <end position="394"/>
    </location>
</feature>
<reference evidence="13" key="1">
    <citation type="journal article" date="2013" name="Genetics">
        <title>The draft genome and transcriptome of Panagrellus redivivus are shaped by the harsh demands of a free-living lifestyle.</title>
        <authorList>
            <person name="Srinivasan J."/>
            <person name="Dillman A.R."/>
            <person name="Macchietto M.G."/>
            <person name="Heikkinen L."/>
            <person name="Lakso M."/>
            <person name="Fracchia K.M."/>
            <person name="Antoshechkin I."/>
            <person name="Mortazavi A."/>
            <person name="Wong G."/>
            <person name="Sternberg P.W."/>
        </authorList>
    </citation>
    <scope>NUCLEOTIDE SEQUENCE [LARGE SCALE GENOMIC DNA]</scope>
    <source>
        <strain evidence="13">MT8872</strain>
    </source>
</reference>
<dbReference type="PANTHER" id="PTHR10127:SF780">
    <property type="entry name" value="METALLOENDOPEPTIDASE"/>
    <property type="match status" value="1"/>
</dbReference>
<evidence type="ECO:0000313" key="13">
    <source>
        <dbReference type="Proteomes" id="UP000492821"/>
    </source>
</evidence>
<protein>
    <recommendedName>
        <fullName evidence="10">Metalloendopeptidase</fullName>
        <ecNumber evidence="10">3.4.24.-</ecNumber>
    </recommendedName>
</protein>
<dbReference type="InterPro" id="IPR000859">
    <property type="entry name" value="CUB_dom"/>
</dbReference>
<evidence type="ECO:0000313" key="14">
    <source>
        <dbReference type="WBParaSite" id="Pan_g1796.t1"/>
    </source>
</evidence>
<keyword evidence="10" id="KW-0732">Signal</keyword>
<sequence>MFYCTVLLLFVCVAVGVVQTADILPARFERLSVGDKVLADEVTRQKRQIAIPNAVYNKSYIPYVIDMSVQKIEPLIKQGIAVWEKHTCVKFHQLQANETKDLSRYILIKDKGICGLYLKMQNENNQDLSFGNRCHSFTTILHELGHVLALIHTHSRSDRDKYIEMLRPKNDTDVNFRAMPEKVLASFGMPYDYMSVMQYEGTYGPQRALMPAYQYLMGRPDELAFTDIAMVNLFYKCAETCETQIICKNSGFQNSKKCNECVCPHGFGGPTCEIRAGSDDLSTDCGKTLVASSEFQFVAGDVHTACDWWILAEEGKKIELKFVEYDPKSNSKKCKFGGLEVKLYDTVMTGFRVCDMETVPKIPEFISNDNLVILHSYVYAADKPQKFIVAYRQV</sequence>
<keyword evidence="4 9" id="KW-0378">Hydrolase</keyword>
<evidence type="ECO:0000256" key="8">
    <source>
        <dbReference type="PROSITE-ProRule" id="PRU00059"/>
    </source>
</evidence>
<keyword evidence="13" id="KW-1185">Reference proteome</keyword>
<dbReference type="PROSITE" id="PS51864">
    <property type="entry name" value="ASTACIN"/>
    <property type="match status" value="1"/>
</dbReference>
<evidence type="ECO:0000256" key="6">
    <source>
        <dbReference type="ARBA" id="ARBA00023049"/>
    </source>
</evidence>
<feature type="binding site" evidence="9">
    <location>
        <position position="152"/>
    </location>
    <ligand>
        <name>Zn(2+)</name>
        <dbReference type="ChEBI" id="CHEBI:29105"/>
        <note>catalytic</note>
    </ligand>
</feature>
<evidence type="ECO:0000256" key="10">
    <source>
        <dbReference type="RuleBase" id="RU361183"/>
    </source>
</evidence>
<keyword evidence="3 9" id="KW-0479">Metal-binding</keyword>
<evidence type="ECO:0000256" key="7">
    <source>
        <dbReference type="ARBA" id="ARBA00023157"/>
    </source>
</evidence>
<dbReference type="SUPFAM" id="SSF49854">
    <property type="entry name" value="Spermadhesin, CUB domain"/>
    <property type="match status" value="1"/>
</dbReference>
<dbReference type="SMART" id="SM00235">
    <property type="entry name" value="ZnMc"/>
    <property type="match status" value="1"/>
</dbReference>
<comment type="caution">
    <text evidence="8">Lacks conserved residue(s) required for the propagation of feature annotation.</text>
</comment>
<evidence type="ECO:0000259" key="12">
    <source>
        <dbReference type="PROSITE" id="PS51864"/>
    </source>
</evidence>
<feature type="binding site" evidence="9">
    <location>
        <position position="142"/>
    </location>
    <ligand>
        <name>Zn(2+)</name>
        <dbReference type="ChEBI" id="CHEBI:29105"/>
        <note>catalytic</note>
    </ligand>
</feature>
<dbReference type="GO" id="GO:0008270">
    <property type="term" value="F:zinc ion binding"/>
    <property type="evidence" value="ECO:0007669"/>
    <property type="project" value="UniProtKB-UniRule"/>
</dbReference>
<keyword evidence="2 9" id="KW-0645">Protease</keyword>
<dbReference type="InterPro" id="IPR006026">
    <property type="entry name" value="Peptidase_Metallo"/>
</dbReference>
<proteinExistence type="predicted"/>
<evidence type="ECO:0000259" key="11">
    <source>
        <dbReference type="PROSITE" id="PS01180"/>
    </source>
</evidence>
<keyword evidence="6 9" id="KW-0482">Metalloprotease</keyword>
<keyword evidence="7" id="KW-1015">Disulfide bond</keyword>
<dbReference type="InterPro" id="IPR000742">
    <property type="entry name" value="EGF"/>
</dbReference>
<feature type="binding site" evidence="9">
    <location>
        <position position="146"/>
    </location>
    <ligand>
        <name>Zn(2+)</name>
        <dbReference type="ChEBI" id="CHEBI:29105"/>
        <note>catalytic</note>
    </ligand>
</feature>
<feature type="active site" evidence="9">
    <location>
        <position position="143"/>
    </location>
</feature>
<dbReference type="PROSITE" id="PS01180">
    <property type="entry name" value="CUB"/>
    <property type="match status" value="1"/>
</dbReference>
<dbReference type="AlphaFoldDB" id="A0A7E4V8V1"/>
<dbReference type="Gene3D" id="3.40.390.10">
    <property type="entry name" value="Collagenase (Catalytic Domain)"/>
    <property type="match status" value="1"/>
</dbReference>
<dbReference type="PANTHER" id="PTHR10127">
    <property type="entry name" value="DISCOIDIN, CUB, EGF, LAMININ , AND ZINC METALLOPROTEASE DOMAIN CONTAINING"/>
    <property type="match status" value="1"/>
</dbReference>
<evidence type="ECO:0000256" key="3">
    <source>
        <dbReference type="ARBA" id="ARBA00022723"/>
    </source>
</evidence>
<dbReference type="Pfam" id="PF01400">
    <property type="entry name" value="Astacin"/>
    <property type="match status" value="1"/>
</dbReference>
<feature type="domain" description="CUB" evidence="11">
    <location>
        <begin position="285"/>
        <end position="394"/>
    </location>
</feature>
<feature type="signal peptide" evidence="10">
    <location>
        <begin position="1"/>
        <end position="20"/>
    </location>
</feature>
<feature type="domain" description="Peptidase M12A" evidence="12">
    <location>
        <begin position="47"/>
        <end position="238"/>
    </location>
</feature>
<evidence type="ECO:0000256" key="1">
    <source>
        <dbReference type="ARBA" id="ARBA00022536"/>
    </source>
</evidence>
<dbReference type="SUPFAM" id="SSF55486">
    <property type="entry name" value="Metalloproteases ('zincins'), catalytic domain"/>
    <property type="match status" value="1"/>
</dbReference>
<dbReference type="EC" id="3.4.24.-" evidence="10"/>
<dbReference type="GO" id="GO:0004222">
    <property type="term" value="F:metalloendopeptidase activity"/>
    <property type="evidence" value="ECO:0007669"/>
    <property type="project" value="UniProtKB-UniRule"/>
</dbReference>
<organism evidence="13 14">
    <name type="scientific">Panagrellus redivivus</name>
    <name type="common">Microworm</name>
    <dbReference type="NCBI Taxonomy" id="6233"/>
    <lineage>
        <taxon>Eukaryota</taxon>
        <taxon>Metazoa</taxon>
        <taxon>Ecdysozoa</taxon>
        <taxon>Nematoda</taxon>
        <taxon>Chromadorea</taxon>
        <taxon>Rhabditida</taxon>
        <taxon>Tylenchina</taxon>
        <taxon>Panagrolaimomorpha</taxon>
        <taxon>Panagrolaimoidea</taxon>
        <taxon>Panagrolaimidae</taxon>
        <taxon>Panagrellus</taxon>
    </lineage>
</organism>
<dbReference type="GO" id="GO:0006508">
    <property type="term" value="P:proteolysis"/>
    <property type="evidence" value="ECO:0007669"/>
    <property type="project" value="UniProtKB-KW"/>
</dbReference>
<keyword evidence="1" id="KW-0245">EGF-like domain</keyword>
<comment type="cofactor">
    <cofactor evidence="9 10">
        <name>Zn(2+)</name>
        <dbReference type="ChEBI" id="CHEBI:29105"/>
    </cofactor>
    <text evidence="9 10">Binds 1 zinc ion per subunit.</text>
</comment>
<keyword evidence="5 9" id="KW-0862">Zinc</keyword>
<dbReference type="Gene3D" id="2.60.120.290">
    <property type="entry name" value="Spermadhesin, CUB domain"/>
    <property type="match status" value="1"/>
</dbReference>
<evidence type="ECO:0000256" key="2">
    <source>
        <dbReference type="ARBA" id="ARBA00022670"/>
    </source>
</evidence>
<evidence type="ECO:0000256" key="9">
    <source>
        <dbReference type="PROSITE-ProRule" id="PRU01211"/>
    </source>
</evidence>
<evidence type="ECO:0000256" key="4">
    <source>
        <dbReference type="ARBA" id="ARBA00022801"/>
    </source>
</evidence>
<name>A0A7E4V8V1_PANRE</name>
<dbReference type="InterPro" id="IPR035914">
    <property type="entry name" value="Sperma_CUB_dom_sf"/>
</dbReference>
<accession>A0A7E4V8V1</accession>
<evidence type="ECO:0000256" key="5">
    <source>
        <dbReference type="ARBA" id="ARBA00022833"/>
    </source>
</evidence>
<dbReference type="InterPro" id="IPR024079">
    <property type="entry name" value="MetalloPept_cat_dom_sf"/>
</dbReference>
<reference evidence="14" key="2">
    <citation type="submission" date="2020-10" db="UniProtKB">
        <authorList>
            <consortium name="WormBaseParasite"/>
        </authorList>
    </citation>
    <scope>IDENTIFICATION</scope>
</reference>